<feature type="transmembrane region" description="Helical" evidence="7">
    <location>
        <begin position="65"/>
        <end position="88"/>
    </location>
</feature>
<accession>A0A077LU14</accession>
<dbReference type="PANTHER" id="PTHR43744:SF3">
    <property type="entry name" value="LACTOSE TRANSPORT SYSTEM PERMEASE PROTEIN LACG"/>
    <property type="match status" value="1"/>
</dbReference>
<sequence>MVASRLEKIVNYAILTIFALAVVLPVGWLLLAALSPQANAGVDLTGLRPRNFVDAWVQSDFGRHLLNSLIICLGAVTLTTVASSLAAYGLTVLRAPGSKFLFPLFLAGIMIPLEGILVPLYYQMRSLGLTSSLVGLMIAHTGLGVSFGVFWMRATLLAVPRELVESAELDGAGRMRTLLSIIVPVVRPAIITMVLLMFMWTWNDYFLAFVMINDPEKMPVTVALGSFSTRYTQQLNLMSAAAVLVCVPVLVLYAFFQRQFIQGVLSGALKG</sequence>
<evidence type="ECO:0000259" key="8">
    <source>
        <dbReference type="PROSITE" id="PS50928"/>
    </source>
</evidence>
<feature type="transmembrane region" description="Helical" evidence="7">
    <location>
        <begin position="100"/>
        <end position="122"/>
    </location>
</feature>
<evidence type="ECO:0000256" key="3">
    <source>
        <dbReference type="ARBA" id="ARBA00022475"/>
    </source>
</evidence>
<feature type="transmembrane region" description="Helical" evidence="7">
    <location>
        <begin position="12"/>
        <end position="34"/>
    </location>
</feature>
<protein>
    <submittedName>
        <fullName evidence="9">Binding-protein-dependent transport systems inner membrane component</fullName>
    </submittedName>
</protein>
<dbReference type="InterPro" id="IPR035906">
    <property type="entry name" value="MetI-like_sf"/>
</dbReference>
<dbReference type="Pfam" id="PF00528">
    <property type="entry name" value="BPD_transp_1"/>
    <property type="match status" value="1"/>
</dbReference>
<keyword evidence="4 7" id="KW-0812">Transmembrane</keyword>
<proteinExistence type="inferred from homology"/>
<comment type="subcellular location">
    <subcellularLocation>
        <location evidence="1 7">Cell membrane</location>
        <topology evidence="1 7">Multi-pass membrane protein</topology>
    </subcellularLocation>
</comment>
<reference evidence="9 10" key="1">
    <citation type="journal article" date="2013" name="ISME J.">
        <title>A metabolic model for members of the genus Tetrasphaera involved in enhanced biological phosphorus removal.</title>
        <authorList>
            <person name="Kristiansen R."/>
            <person name="Nguyen H.T.T."/>
            <person name="Saunders A.M."/>
            <person name="Nielsen J.L."/>
            <person name="Wimmer R."/>
            <person name="Le V.Q."/>
            <person name="McIlroy S.J."/>
            <person name="Petrovski S."/>
            <person name="Seviour R.J."/>
            <person name="Calteau A."/>
            <person name="Nielsen K.L."/>
            <person name="Nielsen P.H."/>
        </authorList>
    </citation>
    <scope>NUCLEOTIDE SEQUENCE [LARGE SCALE GENOMIC DNA]</scope>
    <source>
        <strain evidence="9 10">T1-X7</strain>
    </source>
</reference>
<organism evidence="9 10">
    <name type="scientific">Nostocoides japonicum T1-X7</name>
    <dbReference type="NCBI Taxonomy" id="1194083"/>
    <lineage>
        <taxon>Bacteria</taxon>
        <taxon>Bacillati</taxon>
        <taxon>Actinomycetota</taxon>
        <taxon>Actinomycetes</taxon>
        <taxon>Micrococcales</taxon>
        <taxon>Intrasporangiaceae</taxon>
        <taxon>Nostocoides</taxon>
    </lineage>
</organism>
<evidence type="ECO:0000256" key="5">
    <source>
        <dbReference type="ARBA" id="ARBA00022989"/>
    </source>
</evidence>
<dbReference type="Proteomes" id="UP000035721">
    <property type="component" value="Unassembled WGS sequence"/>
</dbReference>
<dbReference type="InterPro" id="IPR000515">
    <property type="entry name" value="MetI-like"/>
</dbReference>
<evidence type="ECO:0000313" key="10">
    <source>
        <dbReference type="Proteomes" id="UP000035721"/>
    </source>
</evidence>
<dbReference type="RefSeq" id="WP_048552676.1">
    <property type="nucleotide sequence ID" value="NZ_HF570958.1"/>
</dbReference>
<evidence type="ECO:0000313" key="9">
    <source>
        <dbReference type="EMBL" id="CCH76042.1"/>
    </source>
</evidence>
<evidence type="ECO:0000256" key="7">
    <source>
        <dbReference type="RuleBase" id="RU363032"/>
    </source>
</evidence>
<evidence type="ECO:0000256" key="2">
    <source>
        <dbReference type="ARBA" id="ARBA00022448"/>
    </source>
</evidence>
<dbReference type="EMBL" id="CAJB01000005">
    <property type="protein sequence ID" value="CCH76042.1"/>
    <property type="molecule type" value="Genomic_DNA"/>
</dbReference>
<dbReference type="STRING" id="1194083.BN12_1020007"/>
<evidence type="ECO:0000256" key="1">
    <source>
        <dbReference type="ARBA" id="ARBA00004651"/>
    </source>
</evidence>
<feature type="domain" description="ABC transmembrane type-1" evidence="8">
    <location>
        <begin position="65"/>
        <end position="256"/>
    </location>
</feature>
<keyword evidence="2 7" id="KW-0813">Transport</keyword>
<dbReference type="GO" id="GO:0055085">
    <property type="term" value="P:transmembrane transport"/>
    <property type="evidence" value="ECO:0007669"/>
    <property type="project" value="InterPro"/>
</dbReference>
<feature type="transmembrane region" description="Helical" evidence="7">
    <location>
        <begin position="177"/>
        <end position="202"/>
    </location>
</feature>
<keyword evidence="5 7" id="KW-1133">Transmembrane helix</keyword>
<dbReference type="Gene3D" id="1.10.3720.10">
    <property type="entry name" value="MetI-like"/>
    <property type="match status" value="1"/>
</dbReference>
<feature type="transmembrane region" description="Helical" evidence="7">
    <location>
        <begin position="237"/>
        <end position="256"/>
    </location>
</feature>
<evidence type="ECO:0000256" key="4">
    <source>
        <dbReference type="ARBA" id="ARBA00022692"/>
    </source>
</evidence>
<keyword evidence="3" id="KW-1003">Cell membrane</keyword>
<dbReference type="GO" id="GO:0005886">
    <property type="term" value="C:plasma membrane"/>
    <property type="evidence" value="ECO:0007669"/>
    <property type="project" value="UniProtKB-SubCell"/>
</dbReference>
<gene>
    <name evidence="9" type="ORF">BN12_1020007</name>
</gene>
<dbReference type="PROSITE" id="PS50928">
    <property type="entry name" value="ABC_TM1"/>
    <property type="match status" value="1"/>
</dbReference>
<evidence type="ECO:0000256" key="6">
    <source>
        <dbReference type="ARBA" id="ARBA00023136"/>
    </source>
</evidence>
<dbReference type="PANTHER" id="PTHR43744">
    <property type="entry name" value="ABC TRANSPORTER PERMEASE PROTEIN MG189-RELATED-RELATED"/>
    <property type="match status" value="1"/>
</dbReference>
<comment type="similarity">
    <text evidence="7">Belongs to the binding-protein-dependent transport system permease family.</text>
</comment>
<dbReference type="CDD" id="cd06261">
    <property type="entry name" value="TM_PBP2"/>
    <property type="match status" value="1"/>
</dbReference>
<keyword evidence="10" id="KW-1185">Reference proteome</keyword>
<comment type="caution">
    <text evidence="9">The sequence shown here is derived from an EMBL/GenBank/DDBJ whole genome shotgun (WGS) entry which is preliminary data.</text>
</comment>
<feature type="transmembrane region" description="Helical" evidence="7">
    <location>
        <begin position="134"/>
        <end position="156"/>
    </location>
</feature>
<keyword evidence="6 7" id="KW-0472">Membrane</keyword>
<dbReference type="SUPFAM" id="SSF161098">
    <property type="entry name" value="MetI-like"/>
    <property type="match status" value="1"/>
</dbReference>
<dbReference type="AlphaFoldDB" id="A0A077LU14"/>
<name>A0A077LU14_9MICO</name>